<comment type="similarity">
    <text evidence="6">Belongs to the major facilitator superfamily. Spinster (TC 2.A.1.49) family.</text>
</comment>
<evidence type="ECO:0000256" key="5">
    <source>
        <dbReference type="ARBA" id="ARBA00023136"/>
    </source>
</evidence>
<feature type="transmembrane region" description="Helical" evidence="8">
    <location>
        <begin position="216"/>
        <end position="238"/>
    </location>
</feature>
<feature type="compositionally biased region" description="Low complexity" evidence="7">
    <location>
        <begin position="744"/>
        <end position="755"/>
    </location>
</feature>
<dbReference type="PROSITE" id="PS50850">
    <property type="entry name" value="MFS"/>
    <property type="match status" value="1"/>
</dbReference>
<feature type="transmembrane region" description="Helical" evidence="8">
    <location>
        <begin position="470"/>
        <end position="493"/>
    </location>
</feature>
<feature type="transmembrane region" description="Helical" evidence="8">
    <location>
        <begin position="366"/>
        <end position="388"/>
    </location>
</feature>
<dbReference type="CDD" id="cd06174">
    <property type="entry name" value="MFS"/>
    <property type="match status" value="1"/>
</dbReference>
<feature type="transmembrane region" description="Helical" evidence="8">
    <location>
        <begin position="53"/>
        <end position="73"/>
    </location>
</feature>
<evidence type="ECO:0000256" key="4">
    <source>
        <dbReference type="ARBA" id="ARBA00022989"/>
    </source>
</evidence>
<dbReference type="InterPro" id="IPR011701">
    <property type="entry name" value="MFS"/>
</dbReference>
<dbReference type="SUPFAM" id="SSF103473">
    <property type="entry name" value="MFS general substrate transporter"/>
    <property type="match status" value="1"/>
</dbReference>
<feature type="region of interest" description="Disordered" evidence="7">
    <location>
        <begin position="622"/>
        <end position="662"/>
    </location>
</feature>
<protein>
    <recommendedName>
        <fullName evidence="9">Major facilitator superfamily (MFS) profile domain-containing protein</fullName>
    </recommendedName>
</protein>
<feature type="transmembrane region" description="Helical" evidence="8">
    <location>
        <begin position="514"/>
        <end position="531"/>
    </location>
</feature>
<dbReference type="Gene3D" id="1.20.1250.20">
    <property type="entry name" value="MFS general substrate transporter like domains"/>
    <property type="match status" value="1"/>
</dbReference>
<accession>A0A7S1FLU9</accession>
<reference evidence="10" key="1">
    <citation type="submission" date="2021-01" db="EMBL/GenBank/DDBJ databases">
        <authorList>
            <person name="Corre E."/>
            <person name="Pelletier E."/>
            <person name="Niang G."/>
            <person name="Scheremetjew M."/>
            <person name="Finn R."/>
            <person name="Kale V."/>
            <person name="Holt S."/>
            <person name="Cochrane G."/>
            <person name="Meng A."/>
            <person name="Brown T."/>
            <person name="Cohen L."/>
        </authorList>
    </citation>
    <scope>NUCLEOTIDE SEQUENCE</scope>
    <source>
        <strain evidence="10">308</strain>
    </source>
</reference>
<feature type="transmembrane region" description="Helical" evidence="8">
    <location>
        <begin position="182"/>
        <end position="204"/>
    </location>
</feature>
<evidence type="ECO:0000256" key="8">
    <source>
        <dbReference type="SAM" id="Phobius"/>
    </source>
</evidence>
<feature type="transmembrane region" description="Helical" evidence="8">
    <location>
        <begin position="147"/>
        <end position="170"/>
    </location>
</feature>
<dbReference type="InterPro" id="IPR020846">
    <property type="entry name" value="MFS_dom"/>
</dbReference>
<dbReference type="GO" id="GO:0016020">
    <property type="term" value="C:membrane"/>
    <property type="evidence" value="ECO:0007669"/>
    <property type="project" value="UniProtKB-SubCell"/>
</dbReference>
<feature type="compositionally biased region" description="Basic and acidic residues" evidence="7">
    <location>
        <begin position="734"/>
        <end position="743"/>
    </location>
</feature>
<organism evidence="10">
    <name type="scientific">Corethron hystrix</name>
    <dbReference type="NCBI Taxonomy" id="216773"/>
    <lineage>
        <taxon>Eukaryota</taxon>
        <taxon>Sar</taxon>
        <taxon>Stramenopiles</taxon>
        <taxon>Ochrophyta</taxon>
        <taxon>Bacillariophyta</taxon>
        <taxon>Coscinodiscophyceae</taxon>
        <taxon>Corethrophycidae</taxon>
        <taxon>Corethrales</taxon>
        <taxon>Corethraceae</taxon>
        <taxon>Corethron</taxon>
    </lineage>
</organism>
<proteinExistence type="inferred from homology"/>
<keyword evidence="3 8" id="KW-0812">Transmembrane</keyword>
<feature type="transmembrane region" description="Helical" evidence="8">
    <location>
        <begin position="123"/>
        <end position="141"/>
    </location>
</feature>
<evidence type="ECO:0000256" key="1">
    <source>
        <dbReference type="ARBA" id="ARBA00004141"/>
    </source>
</evidence>
<keyword evidence="5 8" id="KW-0472">Membrane</keyword>
<evidence type="ECO:0000256" key="2">
    <source>
        <dbReference type="ARBA" id="ARBA00022448"/>
    </source>
</evidence>
<dbReference type="InterPro" id="IPR044770">
    <property type="entry name" value="MFS_spinster-like"/>
</dbReference>
<name>A0A7S1FLU9_9STRA</name>
<dbReference type="InterPro" id="IPR036259">
    <property type="entry name" value="MFS_trans_sf"/>
</dbReference>
<evidence type="ECO:0000256" key="6">
    <source>
        <dbReference type="ARBA" id="ARBA00024338"/>
    </source>
</evidence>
<evidence type="ECO:0000313" key="10">
    <source>
        <dbReference type="EMBL" id="CAD8876338.1"/>
    </source>
</evidence>
<feature type="transmembrane region" description="Helical" evidence="8">
    <location>
        <begin position="543"/>
        <end position="562"/>
    </location>
</feature>
<evidence type="ECO:0000259" key="9">
    <source>
        <dbReference type="PROSITE" id="PS50850"/>
    </source>
</evidence>
<feature type="transmembrane region" description="Helical" evidence="8">
    <location>
        <begin position="444"/>
        <end position="464"/>
    </location>
</feature>
<feature type="transmembrane region" description="Helical" evidence="8">
    <location>
        <begin position="403"/>
        <end position="423"/>
    </location>
</feature>
<feature type="region of interest" description="Disordered" evidence="7">
    <location>
        <begin position="719"/>
        <end position="768"/>
    </location>
</feature>
<feature type="domain" description="Major facilitator superfamily (MFS) profile" evidence="9">
    <location>
        <begin position="55"/>
        <end position="566"/>
    </location>
</feature>
<gene>
    <name evidence="10" type="ORF">CHYS00102_LOCUS3516</name>
</gene>
<feature type="transmembrane region" description="Helical" evidence="8">
    <location>
        <begin position="93"/>
        <end position="116"/>
    </location>
</feature>
<comment type="subcellular location">
    <subcellularLocation>
        <location evidence="1">Membrane</location>
        <topology evidence="1">Multi-pass membrane protein</topology>
    </subcellularLocation>
</comment>
<dbReference type="PANTHER" id="PTHR23505:SF9">
    <property type="entry name" value="PROTEIN, PUTATIVE-RELATED"/>
    <property type="match status" value="1"/>
</dbReference>
<evidence type="ECO:0000256" key="3">
    <source>
        <dbReference type="ARBA" id="ARBA00022692"/>
    </source>
</evidence>
<keyword evidence="4 8" id="KW-1133">Transmembrane helix</keyword>
<dbReference type="PANTHER" id="PTHR23505">
    <property type="entry name" value="SPINSTER"/>
    <property type="match status" value="1"/>
</dbReference>
<dbReference type="Pfam" id="PF07690">
    <property type="entry name" value="MFS_1"/>
    <property type="match status" value="1"/>
</dbReference>
<sequence length="768" mass="84016">MSIVNDEQDKMGTLVNVPQAMTDSPRAETEKEKTKRIYEAAIETEDKEASRRLGMFVVICFLEMLANFDSGILPATIKEVQESFTPVMDDREAGLAGSLVYIGLMFSCPVSGYLFTAYGNQRIVICGAVLLNPFAVLAMALAPSPVFLYVARFVSGFLRAPIIIYAPVWVDEFAPKKSLTRWVSVLQANVALGIMLGYLLGGIATHYDSPKGWPKGWRLALTIQFFLLCPFVIIFMFVRGKYVNAVGGYEERLKQEMIKQRAKEDQGENISADKSLDAEATVEIPLCVGDCSVKELGKTDDNLIVENQNDKIRSGSFFSESNTLISQLESQTISHLESQTVINLGNDGPVLYTAKEAFSDLLQCRIWLWLTFSLSGLYWVVTGIQFWITKYLLEILNGHPQAVTYGFAITSLTGPVSGVFFGGKVIDALGGYKDDTGEAVVSTLRVCCLFGVGATVFAALSALLMNFWSVLIMIWFVLFFGGALLPAATGISISAVPSDLRAFSNSISMFTYNLLGYAAAPFVMGAISTSIGGKEGLKYGFRFNQAVAGFTLLTFIGAYFAAKSELKNKRAERHAVENQFSVDDEDDMVPPLPNEIEKTIDETILEDNEFISSVSIVGSVCSGGTSRITPSRPPRPPRHSLPPRSLSGCSQKSARNKMLRGKSAVCRVPRRYSSDFIVTMGDISNVVINTNSILNTTHGTSLTREQCESLQAAREQIESEDSASALDVSGSVQHNKESGEHSSQEFSRSSFSSISLRGRLQSAQSEPF</sequence>
<dbReference type="EMBL" id="HBFR01005065">
    <property type="protein sequence ID" value="CAD8876338.1"/>
    <property type="molecule type" value="Transcribed_RNA"/>
</dbReference>
<dbReference type="GO" id="GO:0022857">
    <property type="term" value="F:transmembrane transporter activity"/>
    <property type="evidence" value="ECO:0007669"/>
    <property type="project" value="InterPro"/>
</dbReference>
<evidence type="ECO:0000256" key="7">
    <source>
        <dbReference type="SAM" id="MobiDB-lite"/>
    </source>
</evidence>
<dbReference type="AlphaFoldDB" id="A0A7S1FLU9"/>
<keyword evidence="2" id="KW-0813">Transport</keyword>